<protein>
    <submittedName>
        <fullName evidence="1">Uncharacterized protein</fullName>
    </submittedName>
</protein>
<dbReference type="Proteomes" id="UP000309174">
    <property type="component" value="Unassembled WGS sequence"/>
</dbReference>
<comment type="caution">
    <text evidence="1">The sequence shown here is derived from an EMBL/GenBank/DDBJ whole genome shotgun (WGS) entry which is preliminary data.</text>
</comment>
<dbReference type="RefSeq" id="WP_138647767.1">
    <property type="nucleotide sequence ID" value="NZ_VCKW01000148.1"/>
</dbReference>
<organism evidence="1 2">
    <name type="scientific">Actinomadura soli</name>
    <dbReference type="NCBI Taxonomy" id="2508997"/>
    <lineage>
        <taxon>Bacteria</taxon>
        <taxon>Bacillati</taxon>
        <taxon>Actinomycetota</taxon>
        <taxon>Actinomycetes</taxon>
        <taxon>Streptosporangiales</taxon>
        <taxon>Thermomonosporaceae</taxon>
        <taxon>Actinomadura</taxon>
    </lineage>
</organism>
<reference evidence="1 2" key="1">
    <citation type="submission" date="2019-05" db="EMBL/GenBank/DDBJ databases">
        <title>Draft genome sequence of Actinomadura sp. 14C53.</title>
        <authorList>
            <person name="Saricaoglu S."/>
            <person name="Isik K."/>
        </authorList>
    </citation>
    <scope>NUCLEOTIDE SEQUENCE [LARGE SCALE GENOMIC DNA]</scope>
    <source>
        <strain evidence="1 2">14C53</strain>
    </source>
</reference>
<gene>
    <name evidence="1" type="ORF">ETD83_25675</name>
</gene>
<accession>A0A5C4J7F1</accession>
<evidence type="ECO:0000313" key="1">
    <source>
        <dbReference type="EMBL" id="TMQ93312.1"/>
    </source>
</evidence>
<name>A0A5C4J7F1_9ACTN</name>
<dbReference type="AlphaFoldDB" id="A0A5C4J7F1"/>
<proteinExistence type="predicted"/>
<dbReference type="OrthoDB" id="3462662at2"/>
<dbReference type="EMBL" id="VCKW01000148">
    <property type="protein sequence ID" value="TMQ93312.1"/>
    <property type="molecule type" value="Genomic_DNA"/>
</dbReference>
<sequence length="243" mass="28371">MFWRKQKAAIERFHPLHRALTLEKGFAVSLRRDDWEPVIQSLARHRTEIRRRRWLLPARVPGVLVPMLRIMASDMRPDGVLSVAADVRGPRLPEKTGPQYDVPVQRPVLSMKQWYAMDPWLRMRAELRDGSVLELSVTDRVRYRRRRKRNPRGKIKIKTKTKTTHLVRVTRRLAKDTAVQRPGTPPPPWIRVQVKQGRRMMFRANGKLPGPLGEAELIDRILHVSTEPFRWTPPGRAMGRTTT</sequence>
<keyword evidence="2" id="KW-1185">Reference proteome</keyword>
<evidence type="ECO:0000313" key="2">
    <source>
        <dbReference type="Proteomes" id="UP000309174"/>
    </source>
</evidence>